<dbReference type="InterPro" id="IPR035992">
    <property type="entry name" value="Ricin_B-like_lectins"/>
</dbReference>
<dbReference type="PROSITE" id="PS51092">
    <property type="entry name" value="FN2_2"/>
    <property type="match status" value="1"/>
</dbReference>
<feature type="transmembrane region" description="Helical" evidence="14">
    <location>
        <begin position="1461"/>
        <end position="1482"/>
    </location>
</feature>
<dbReference type="SUPFAM" id="SSF57440">
    <property type="entry name" value="Kringle-like"/>
    <property type="match status" value="1"/>
</dbReference>
<dbReference type="InParanoid" id="A0A673WPN6"/>
<evidence type="ECO:0000256" key="13">
    <source>
        <dbReference type="SAM" id="MobiDB-lite"/>
    </source>
</evidence>
<dbReference type="PROSITE" id="PS50231">
    <property type="entry name" value="RICIN_B_LECTIN"/>
    <property type="match status" value="1"/>
</dbReference>
<keyword evidence="8 14" id="KW-0472">Membrane</keyword>
<dbReference type="InterPro" id="IPR018378">
    <property type="entry name" value="C-type_lectin_CS"/>
</dbReference>
<reference evidence="17" key="2">
    <citation type="submission" date="2025-08" db="UniProtKB">
        <authorList>
            <consortium name="Ensembl"/>
        </authorList>
    </citation>
    <scope>IDENTIFICATION</scope>
</reference>
<dbReference type="CDD" id="cd00037">
    <property type="entry name" value="CLECT"/>
    <property type="match status" value="7"/>
</dbReference>
<dbReference type="InterPro" id="IPR016186">
    <property type="entry name" value="C-type_lectin-like/link_sf"/>
</dbReference>
<keyword evidence="18" id="KW-1185">Reference proteome</keyword>
<feature type="domain" description="C-type lectin" evidence="15">
    <location>
        <begin position="539"/>
        <end position="647"/>
    </location>
</feature>
<dbReference type="InterPro" id="IPR000772">
    <property type="entry name" value="Ricin_B_lectin"/>
</dbReference>
<comment type="subcellular location">
    <subcellularLocation>
        <location evidence="1">Membrane</location>
        <topology evidence="1">Single-pass membrane protein</topology>
    </subcellularLocation>
</comment>
<feature type="domain" description="C-type lectin" evidence="15">
    <location>
        <begin position="1026"/>
        <end position="1147"/>
    </location>
</feature>
<dbReference type="CDD" id="cd00062">
    <property type="entry name" value="FN2"/>
    <property type="match status" value="1"/>
</dbReference>
<keyword evidence="11" id="KW-0325">Glycoprotein</keyword>
<feature type="domain" description="Fibronectin type-II" evidence="16">
    <location>
        <begin position="193"/>
        <end position="241"/>
    </location>
</feature>
<dbReference type="InterPro" id="IPR013806">
    <property type="entry name" value="Kringle-like"/>
</dbReference>
<evidence type="ECO:0000256" key="10">
    <source>
        <dbReference type="ARBA" id="ARBA00023170"/>
    </source>
</evidence>
<dbReference type="InterPro" id="IPR036943">
    <property type="entry name" value="FN_type2_sf"/>
</dbReference>
<dbReference type="PROSITE" id="PS00615">
    <property type="entry name" value="C_TYPE_LECTIN_1"/>
    <property type="match status" value="2"/>
</dbReference>
<dbReference type="GO" id="GO:0016020">
    <property type="term" value="C:membrane"/>
    <property type="evidence" value="ECO:0007669"/>
    <property type="project" value="UniProtKB-SubCell"/>
</dbReference>
<gene>
    <name evidence="17" type="primary">MRC2</name>
    <name evidence="17" type="synonym">LOC115197598</name>
</gene>
<feature type="domain" description="C-type lectin" evidence="15">
    <location>
        <begin position="1180"/>
        <end position="1285"/>
    </location>
</feature>
<feature type="disulfide bond" evidence="12">
    <location>
        <begin position="212"/>
        <end position="239"/>
    </location>
</feature>
<sequence length="1525" mass="172402">MPRCDRNKDSRRTWKNPLHFYKCTLYLFIFSLELNSSVSEPVNGDVFVFFHEGAQGCLGVQGHSLSLSKSCEDDAQKWKWVTRGRLFNLGSSLCLGLTTGNYSSREDVSPLGVYPCDREPPGVRWTWYCVHVLENLNLYLPSPSHPVNPSANSSVVASDVKPPREGLKWRLFGDDQDLCSRSYREIYTIQGNSQGRPCYLPFMYDGQWFHNCTSIGREDGHLWCATTFDYGKDENWGFCPVKSNDCETFWDTDPLTDSCYQFNFQATLSWSEARISCQQQGADLLSITKLHEQTYINGLLTGYSAALWIGLNDLDISGGWQWADSSPLKYLNWENDQPGHVDEENCAVIRTESSGRWQNRDCSVALPYVCKKRPNATLDPFTTDSWADDEKYECDVGWQAFQAGCYRLTSEKVVWDAAQKTCQKMEANLVSLHTLPELEFIINNIKRDVEELWIGLHDTAMQMDFQWTDHTPVIFTYWHPFEPNNFQNTPEDCVTIWGPEGRWNDSPCNQTLPSICKKAAQKTDGQAQDHGCKPGWRWHSPACYWVGEEQVTFEEGRKACAGSGATLITITNRFEQAFVNSLVFGRSGDSFWIALLDQSSPGKFHWLSGDEVAYTNWNRDQPGGNIKGGCVTMETGYATGLWEVKDCASARAKFICRLNQDTSLSPEPPTPHPTPSLTGSCPNGWKTNGKLHHCYKVFDSAQMDQKLSWLQAHLACQRHHGANLLSVSGPEEEHFILQILHEAFGESEDHEQRWFWIGLNRRNPMDNGSWKWSDGLAYTYQNFGRYYYNVRQCAAADLGTMTWLAMRCDYELDWICKIPKGKVDKDPNPTEGQFKNRTPFIVSVIVIVFHHNPLAPTSLFFLLFLLIPPAPPASEWVGFQEAEYKFFDHRSTWDQAQRICSWFGASLASIHSDMEEVFLAKTLHKMTKVEGDHWWVGLHTYENDGRFHWSDHSVLNYVSWALGRPHPLSRDRKCVHMSVSKAEWADQKCHSDLPYICKRVNVTGTIPPTPSTPLPPAGCPDGWGPFLHKCYKVFGHEESRRATWSGAKLMCESQEGALAVVPNHVEQAFVTTLLSNVSFDLWVGLTSDSKGHFQWARPGLLSYTNWASGEPLDNSGPLHNKTPGNCVVMIHGNPAKNTGMWASRACEMEKHGYICQKKQDPALPPGAALLPSSLSGALDLGGVSYRIVKKRLDWMGALHVCESLNGTLASVRDPYQQAYLTLLMNSLHLPAWIGLYNYEGRRFSWLGEEDLIYTAWRDGEPNTLSGCGHMTTGGQWTMNPCDAKLDAAICLINTEEALVHKWSFPGQCPHSLGDWAWVPFRNHCYSFNLQILQLQTDAHSSCRKVGGQLLSVLDETENGFVWEHIQGYQEQAHGAWLGMNFNSKGGSLMWSESAEVKFTNWEVQGTNLSMLFPNACFWIQSNTGLWKPGSCKNRTHGVICKRPRSAEALAVVSEEDHLPTLIVIMVTGLALVILIVGVIYLYRRRQAGSRGSYEGARYSRTNSNPSEQAEKNILVSDMELNEQPE</sequence>
<dbReference type="Ensembl" id="ENSSTUT00000011731.1">
    <property type="protein sequence ID" value="ENSSTUP00000011048.1"/>
    <property type="gene ID" value="ENSSTUG00000004372.1"/>
</dbReference>
<dbReference type="Proteomes" id="UP000472277">
    <property type="component" value="Chromosome 1"/>
</dbReference>
<dbReference type="FunCoup" id="A0A673WPN6">
    <property type="interactions" value="1248"/>
</dbReference>
<dbReference type="Pfam" id="PF00040">
    <property type="entry name" value="fn2"/>
    <property type="match status" value="1"/>
</dbReference>
<dbReference type="OMA" id="GFIWEHI"/>
<dbReference type="GeneTree" id="ENSGT01050000244842"/>
<dbReference type="GO" id="GO:0006897">
    <property type="term" value="P:endocytosis"/>
    <property type="evidence" value="ECO:0007669"/>
    <property type="project" value="UniProtKB-KW"/>
</dbReference>
<dbReference type="Pfam" id="PF00059">
    <property type="entry name" value="Lectin_C"/>
    <property type="match status" value="8"/>
</dbReference>
<evidence type="ECO:0000256" key="6">
    <source>
        <dbReference type="ARBA" id="ARBA00022737"/>
    </source>
</evidence>
<dbReference type="FunFam" id="3.10.100.10:FF:000018">
    <property type="entry name" value="Mannose receptor, C type 2"/>
    <property type="match status" value="1"/>
</dbReference>
<dbReference type="PROSITE" id="PS00023">
    <property type="entry name" value="FN2_1"/>
    <property type="match status" value="1"/>
</dbReference>
<dbReference type="PRINTS" id="PR00013">
    <property type="entry name" value="FNTYPEII"/>
</dbReference>
<evidence type="ECO:0000256" key="2">
    <source>
        <dbReference type="ARBA" id="ARBA00022583"/>
    </source>
</evidence>
<feature type="domain" description="C-type lectin" evidence="15">
    <location>
        <begin position="255"/>
        <end position="371"/>
    </location>
</feature>
<dbReference type="PANTHER" id="PTHR22803">
    <property type="entry name" value="MANNOSE, PHOSPHOLIPASE, LECTIN RECEPTOR RELATED"/>
    <property type="match status" value="1"/>
</dbReference>
<keyword evidence="4" id="KW-0732">Signal</keyword>
<keyword evidence="5" id="KW-0430">Lectin</keyword>
<evidence type="ECO:0000259" key="15">
    <source>
        <dbReference type="PROSITE" id="PS50041"/>
    </source>
</evidence>
<organism evidence="17 18">
    <name type="scientific">Salmo trutta</name>
    <name type="common">Brown trout</name>
    <dbReference type="NCBI Taxonomy" id="8032"/>
    <lineage>
        <taxon>Eukaryota</taxon>
        <taxon>Metazoa</taxon>
        <taxon>Chordata</taxon>
        <taxon>Craniata</taxon>
        <taxon>Vertebrata</taxon>
        <taxon>Euteleostomi</taxon>
        <taxon>Actinopterygii</taxon>
        <taxon>Neopterygii</taxon>
        <taxon>Teleostei</taxon>
        <taxon>Protacanthopterygii</taxon>
        <taxon>Salmoniformes</taxon>
        <taxon>Salmonidae</taxon>
        <taxon>Salmoninae</taxon>
        <taxon>Salmo</taxon>
    </lineage>
</organism>
<evidence type="ECO:0000313" key="17">
    <source>
        <dbReference type="Ensembl" id="ENSSTUP00000011048.1"/>
    </source>
</evidence>
<keyword evidence="10" id="KW-0675">Receptor</keyword>
<evidence type="ECO:0000256" key="14">
    <source>
        <dbReference type="SAM" id="Phobius"/>
    </source>
</evidence>
<dbReference type="SMART" id="SM00034">
    <property type="entry name" value="CLECT"/>
    <property type="match status" value="8"/>
</dbReference>
<dbReference type="Pfam" id="PF24562">
    <property type="entry name" value="CysR_MRC2_N"/>
    <property type="match status" value="1"/>
</dbReference>
<dbReference type="InterPro" id="IPR001304">
    <property type="entry name" value="C-type_lectin-like"/>
</dbReference>
<dbReference type="FunFam" id="3.10.100.10:FF:000020">
    <property type="entry name" value="Mannose receptor C type 2"/>
    <property type="match status" value="1"/>
</dbReference>
<dbReference type="InterPro" id="IPR033989">
    <property type="entry name" value="CD209-like_CTLD"/>
</dbReference>
<evidence type="ECO:0000256" key="3">
    <source>
        <dbReference type="ARBA" id="ARBA00022692"/>
    </source>
</evidence>
<keyword evidence="3 14" id="KW-0812">Transmembrane</keyword>
<feature type="region of interest" description="Disordered" evidence="13">
    <location>
        <begin position="1493"/>
        <end position="1525"/>
    </location>
</feature>
<reference evidence="17" key="1">
    <citation type="submission" date="2021-04" db="EMBL/GenBank/DDBJ databases">
        <authorList>
            <consortium name="Wellcome Sanger Institute Data Sharing"/>
        </authorList>
    </citation>
    <scope>NUCLEOTIDE SEQUENCE [LARGE SCALE GENOMIC DNA]</scope>
</reference>
<dbReference type="Gene3D" id="2.80.10.50">
    <property type="match status" value="1"/>
</dbReference>
<dbReference type="SMART" id="SM00059">
    <property type="entry name" value="FN2"/>
    <property type="match status" value="1"/>
</dbReference>
<evidence type="ECO:0000259" key="16">
    <source>
        <dbReference type="PROSITE" id="PS51092"/>
    </source>
</evidence>
<feature type="domain" description="C-type lectin" evidence="15">
    <location>
        <begin position="401"/>
        <end position="517"/>
    </location>
</feature>
<feature type="disulfide bond" evidence="12">
    <location>
        <begin position="198"/>
        <end position="224"/>
    </location>
</feature>
<protein>
    <submittedName>
        <fullName evidence="17">Mannose receptor C-type 2</fullName>
    </submittedName>
</protein>
<accession>A0A673WPN6</accession>
<evidence type="ECO:0000256" key="9">
    <source>
        <dbReference type="ARBA" id="ARBA00023157"/>
    </source>
</evidence>
<dbReference type="InterPro" id="IPR016187">
    <property type="entry name" value="CTDL_fold"/>
</dbReference>
<evidence type="ECO:0000256" key="4">
    <source>
        <dbReference type="ARBA" id="ARBA00022729"/>
    </source>
</evidence>
<keyword evidence="7 14" id="KW-1133">Transmembrane helix</keyword>
<dbReference type="InterPro" id="IPR050111">
    <property type="entry name" value="C-type_lectin/snaclec_domain"/>
</dbReference>
<evidence type="ECO:0000256" key="1">
    <source>
        <dbReference type="ARBA" id="ARBA00004167"/>
    </source>
</evidence>
<keyword evidence="9 12" id="KW-1015">Disulfide bond</keyword>
<feature type="domain" description="C-type lectin" evidence="15">
    <location>
        <begin position="1320"/>
        <end position="1434"/>
    </location>
</feature>
<feature type="domain" description="C-type lectin" evidence="15">
    <location>
        <begin position="879"/>
        <end position="998"/>
    </location>
</feature>
<evidence type="ECO:0000313" key="18">
    <source>
        <dbReference type="Proteomes" id="UP000472277"/>
    </source>
</evidence>
<evidence type="ECO:0000256" key="8">
    <source>
        <dbReference type="ARBA" id="ARBA00023136"/>
    </source>
</evidence>
<keyword evidence="6" id="KW-0677">Repeat</keyword>
<reference evidence="17" key="3">
    <citation type="submission" date="2025-09" db="UniProtKB">
        <authorList>
            <consortium name="Ensembl"/>
        </authorList>
    </citation>
    <scope>IDENTIFICATION</scope>
</reference>
<dbReference type="InterPro" id="IPR000562">
    <property type="entry name" value="FN_type2_dom"/>
</dbReference>
<proteinExistence type="predicted"/>
<evidence type="ECO:0000256" key="7">
    <source>
        <dbReference type="ARBA" id="ARBA00022989"/>
    </source>
</evidence>
<feature type="domain" description="C-type lectin" evidence="15">
    <location>
        <begin position="693"/>
        <end position="817"/>
    </location>
</feature>
<dbReference type="CDD" id="cd03590">
    <property type="entry name" value="CLECT_DC-SIGN_like"/>
    <property type="match status" value="1"/>
</dbReference>
<dbReference type="Gene3D" id="2.10.10.10">
    <property type="entry name" value="Fibronectin, type II, collagen-binding"/>
    <property type="match status" value="1"/>
</dbReference>
<name>A0A673WPN6_SALTR</name>
<evidence type="ECO:0000256" key="5">
    <source>
        <dbReference type="ARBA" id="ARBA00022734"/>
    </source>
</evidence>
<dbReference type="SUPFAM" id="SSF50370">
    <property type="entry name" value="Ricin B-like lectins"/>
    <property type="match status" value="1"/>
</dbReference>
<dbReference type="GO" id="GO:0030246">
    <property type="term" value="F:carbohydrate binding"/>
    <property type="evidence" value="ECO:0007669"/>
    <property type="project" value="UniProtKB-KW"/>
</dbReference>
<evidence type="ECO:0000256" key="12">
    <source>
        <dbReference type="PROSITE-ProRule" id="PRU00479"/>
    </source>
</evidence>
<dbReference type="Gene3D" id="3.10.100.10">
    <property type="entry name" value="Mannose-Binding Protein A, subunit A"/>
    <property type="match status" value="8"/>
</dbReference>
<dbReference type="SUPFAM" id="SSF56436">
    <property type="entry name" value="C-type lectin-like"/>
    <property type="match status" value="8"/>
</dbReference>
<keyword evidence="2" id="KW-0254">Endocytosis</keyword>
<dbReference type="FunFam" id="2.10.10.10:FF:000001">
    <property type="entry name" value="Fibronectin 1a isoform 1"/>
    <property type="match status" value="1"/>
</dbReference>
<dbReference type="PROSITE" id="PS50041">
    <property type="entry name" value="C_TYPE_LECTIN_2"/>
    <property type="match status" value="8"/>
</dbReference>
<evidence type="ECO:0000256" key="11">
    <source>
        <dbReference type="ARBA" id="ARBA00023180"/>
    </source>
</evidence>